<keyword evidence="3" id="KW-1185">Reference proteome</keyword>
<evidence type="ECO:0000313" key="3">
    <source>
        <dbReference type="Proteomes" id="UP000521943"/>
    </source>
</evidence>
<dbReference type="Proteomes" id="UP000521943">
    <property type="component" value="Unassembled WGS sequence"/>
</dbReference>
<protein>
    <submittedName>
        <fullName evidence="2">Uncharacterized protein</fullName>
    </submittedName>
</protein>
<reference evidence="2 3" key="1">
    <citation type="submission" date="2020-07" db="EMBL/GenBank/DDBJ databases">
        <title>Comparative genomics of pyrophilous fungi reveals a link between fire events and developmental genes.</title>
        <authorList>
            <consortium name="DOE Joint Genome Institute"/>
            <person name="Steindorff A.S."/>
            <person name="Carver A."/>
            <person name="Calhoun S."/>
            <person name="Stillman K."/>
            <person name="Liu H."/>
            <person name="Lipzen A."/>
            <person name="Pangilinan J."/>
            <person name="Labutti K."/>
            <person name="Bruns T.D."/>
            <person name="Grigoriev I.V."/>
        </authorList>
    </citation>
    <scope>NUCLEOTIDE SEQUENCE [LARGE SCALE GENOMIC DNA]</scope>
    <source>
        <strain evidence="2 3">CBS 144469</strain>
    </source>
</reference>
<evidence type="ECO:0000313" key="2">
    <source>
        <dbReference type="EMBL" id="KAF6752800.1"/>
    </source>
</evidence>
<feature type="region of interest" description="Disordered" evidence="1">
    <location>
        <begin position="1"/>
        <end position="21"/>
    </location>
</feature>
<evidence type="ECO:0000256" key="1">
    <source>
        <dbReference type="SAM" id="MobiDB-lite"/>
    </source>
</evidence>
<name>A0A8H6HU02_9AGAR</name>
<dbReference type="AlphaFoldDB" id="A0A8H6HU02"/>
<comment type="caution">
    <text evidence="2">The sequence shown here is derived from an EMBL/GenBank/DDBJ whole genome shotgun (WGS) entry which is preliminary data.</text>
</comment>
<feature type="compositionally biased region" description="Polar residues" evidence="1">
    <location>
        <begin position="1"/>
        <end position="10"/>
    </location>
</feature>
<dbReference type="EMBL" id="JACGCI010000042">
    <property type="protein sequence ID" value="KAF6752800.1"/>
    <property type="molecule type" value="Genomic_DNA"/>
</dbReference>
<accession>A0A8H6HU02</accession>
<organism evidence="2 3">
    <name type="scientific">Ephemerocybe angulata</name>
    <dbReference type="NCBI Taxonomy" id="980116"/>
    <lineage>
        <taxon>Eukaryota</taxon>
        <taxon>Fungi</taxon>
        <taxon>Dikarya</taxon>
        <taxon>Basidiomycota</taxon>
        <taxon>Agaricomycotina</taxon>
        <taxon>Agaricomycetes</taxon>
        <taxon>Agaricomycetidae</taxon>
        <taxon>Agaricales</taxon>
        <taxon>Agaricineae</taxon>
        <taxon>Psathyrellaceae</taxon>
        <taxon>Ephemerocybe</taxon>
    </lineage>
</organism>
<sequence length="253" mass="27727">MVISQSSNRPPSGLRESHSDAVRRWVGRSEGSVGTWNKSPTHGFHQAGVVDALKARSQVFHGEGRALPILQANGVLISYVELRIFTRQKPAILQANGVSHVELRVFTRQKPAYDEGGRGGLLWKPILHPPSQIAMHRRSKPILGSVVTISTAPAPRWKREGGVGILCVRTNPTLWGYTRAARNKGQTTGQELSPSRIFLLRSRTRKLWGDSKNKRPAHLTSGYNPNHYALAVSGLTLGAIFATWEADGAHNVG</sequence>
<gene>
    <name evidence="2" type="ORF">DFP72DRAFT_849575</name>
</gene>
<proteinExistence type="predicted"/>